<dbReference type="EMBL" id="SJPR01000007">
    <property type="protein sequence ID" value="TWT94062.1"/>
    <property type="molecule type" value="Genomic_DNA"/>
</dbReference>
<evidence type="ECO:0000313" key="3">
    <source>
        <dbReference type="Proteomes" id="UP000317421"/>
    </source>
</evidence>
<gene>
    <name evidence="2" type="ORF">Pla108_37740</name>
</gene>
<sequence precursor="true">MKRTSGVCLLERRAAGRRCLACLLGCYVAVAAAGLAHAGTIELVIDQTDGELFLKNTGGVADTLDGYTIYSSRSALLPAGWTSIAGNYDASGDSSVDSIADWFVLGPPTGGSFSEASLAEGSGSLTPGEVVSLGFSYDITKLGAFYAVLTANGENSFINGELRNLRADYNKDLVVDLNDYLVFQETYGSTMDLRADGNHDNVVNAADYTVWRDSPELVLAPAPSITQPAFIEASPSITTIPEPAAALLLLAALSPMALGRTPTALPRQR</sequence>
<feature type="signal peptide" evidence="1">
    <location>
        <begin position="1"/>
        <end position="38"/>
    </location>
</feature>
<organism evidence="2 3">
    <name type="scientific">Botrimarina colliarenosi</name>
    <dbReference type="NCBI Taxonomy" id="2528001"/>
    <lineage>
        <taxon>Bacteria</taxon>
        <taxon>Pseudomonadati</taxon>
        <taxon>Planctomycetota</taxon>
        <taxon>Planctomycetia</taxon>
        <taxon>Pirellulales</taxon>
        <taxon>Lacipirellulaceae</taxon>
        <taxon>Botrimarina</taxon>
    </lineage>
</organism>
<reference evidence="2 3" key="1">
    <citation type="submission" date="2019-02" db="EMBL/GenBank/DDBJ databases">
        <title>Deep-cultivation of Planctomycetes and their phenomic and genomic characterization uncovers novel biology.</title>
        <authorList>
            <person name="Wiegand S."/>
            <person name="Jogler M."/>
            <person name="Boedeker C."/>
            <person name="Pinto D."/>
            <person name="Vollmers J."/>
            <person name="Rivas-Marin E."/>
            <person name="Kohn T."/>
            <person name="Peeters S.H."/>
            <person name="Heuer A."/>
            <person name="Rast P."/>
            <person name="Oberbeckmann S."/>
            <person name="Bunk B."/>
            <person name="Jeske O."/>
            <person name="Meyerdierks A."/>
            <person name="Storesund J.E."/>
            <person name="Kallscheuer N."/>
            <person name="Luecker S."/>
            <person name="Lage O.M."/>
            <person name="Pohl T."/>
            <person name="Merkel B.J."/>
            <person name="Hornburger P."/>
            <person name="Mueller R.-W."/>
            <person name="Bruemmer F."/>
            <person name="Labrenz M."/>
            <person name="Spormann A.M."/>
            <person name="Op Den Camp H."/>
            <person name="Overmann J."/>
            <person name="Amann R."/>
            <person name="Jetten M.S.M."/>
            <person name="Mascher T."/>
            <person name="Medema M.H."/>
            <person name="Devos D.P."/>
            <person name="Kaster A.-K."/>
            <person name="Ovreas L."/>
            <person name="Rohde M."/>
            <person name="Galperin M.Y."/>
            <person name="Jogler C."/>
        </authorList>
    </citation>
    <scope>NUCLEOTIDE SEQUENCE [LARGE SCALE GENOMIC DNA]</scope>
    <source>
        <strain evidence="2 3">Pla108</strain>
    </source>
</reference>
<dbReference type="InterPro" id="IPR036439">
    <property type="entry name" value="Dockerin_dom_sf"/>
</dbReference>
<dbReference type="AlphaFoldDB" id="A0A5C6A2G8"/>
<dbReference type="GO" id="GO:0000272">
    <property type="term" value="P:polysaccharide catabolic process"/>
    <property type="evidence" value="ECO:0007669"/>
    <property type="project" value="InterPro"/>
</dbReference>
<feature type="chain" id="PRO_5023085321" description="LTD domain-containing protein" evidence="1">
    <location>
        <begin position="39"/>
        <end position="269"/>
    </location>
</feature>
<name>A0A5C6A2G8_9BACT</name>
<evidence type="ECO:0000313" key="2">
    <source>
        <dbReference type="EMBL" id="TWT94062.1"/>
    </source>
</evidence>
<keyword evidence="3" id="KW-1185">Reference proteome</keyword>
<accession>A0A5C6A2G8</accession>
<dbReference type="OrthoDB" id="284971at2"/>
<comment type="caution">
    <text evidence="2">The sequence shown here is derived from an EMBL/GenBank/DDBJ whole genome shotgun (WGS) entry which is preliminary data.</text>
</comment>
<keyword evidence="1" id="KW-0732">Signal</keyword>
<dbReference type="RefSeq" id="WP_146446465.1">
    <property type="nucleotide sequence ID" value="NZ_SJPR01000007.1"/>
</dbReference>
<evidence type="ECO:0008006" key="4">
    <source>
        <dbReference type="Google" id="ProtNLM"/>
    </source>
</evidence>
<dbReference type="Gene3D" id="1.10.1330.10">
    <property type="entry name" value="Dockerin domain"/>
    <property type="match status" value="1"/>
</dbReference>
<dbReference type="Proteomes" id="UP000317421">
    <property type="component" value="Unassembled WGS sequence"/>
</dbReference>
<proteinExistence type="predicted"/>
<evidence type="ECO:0000256" key="1">
    <source>
        <dbReference type="SAM" id="SignalP"/>
    </source>
</evidence>
<protein>
    <recommendedName>
        <fullName evidence="4">LTD domain-containing protein</fullName>
    </recommendedName>
</protein>